<dbReference type="PANTHER" id="PTHR10407">
    <property type="entry name" value="HUNTINGTIN INTERACTING PROTEIN 1"/>
    <property type="match status" value="1"/>
</dbReference>
<dbReference type="InterPro" id="IPR030224">
    <property type="entry name" value="Sla2_fam"/>
</dbReference>
<evidence type="ECO:0000256" key="1">
    <source>
        <dbReference type="SAM" id="SignalP"/>
    </source>
</evidence>
<evidence type="ECO:0000259" key="2">
    <source>
        <dbReference type="SMART" id="SM00273"/>
    </source>
</evidence>
<dbReference type="SMART" id="SM00273">
    <property type="entry name" value="ENTH"/>
    <property type="match status" value="1"/>
</dbReference>
<dbReference type="InterPro" id="IPR011417">
    <property type="entry name" value="ANTH_dom"/>
</dbReference>
<dbReference type="Proteomes" id="UP001444071">
    <property type="component" value="Unassembled WGS sequence"/>
</dbReference>
<dbReference type="InterPro" id="IPR008942">
    <property type="entry name" value="ENTH_VHS"/>
</dbReference>
<evidence type="ECO:0000313" key="4">
    <source>
        <dbReference type="Proteomes" id="UP001444071"/>
    </source>
</evidence>
<organism evidence="3 4">
    <name type="scientific">Xenotaenia resolanae</name>
    <dbReference type="NCBI Taxonomy" id="208358"/>
    <lineage>
        <taxon>Eukaryota</taxon>
        <taxon>Metazoa</taxon>
        <taxon>Chordata</taxon>
        <taxon>Craniata</taxon>
        <taxon>Vertebrata</taxon>
        <taxon>Euteleostomi</taxon>
        <taxon>Actinopterygii</taxon>
        <taxon>Neopterygii</taxon>
        <taxon>Teleostei</taxon>
        <taxon>Neoteleostei</taxon>
        <taxon>Acanthomorphata</taxon>
        <taxon>Ovalentaria</taxon>
        <taxon>Atherinomorphae</taxon>
        <taxon>Cyprinodontiformes</taxon>
        <taxon>Goodeidae</taxon>
        <taxon>Xenotaenia</taxon>
    </lineage>
</organism>
<evidence type="ECO:0000313" key="3">
    <source>
        <dbReference type="EMBL" id="MEQ2274749.1"/>
    </source>
</evidence>
<gene>
    <name evidence="3" type="ORF">XENORESO_009663</name>
</gene>
<dbReference type="PANTHER" id="PTHR10407:SF10">
    <property type="entry name" value="HUNTINGTIN-INTERACTING PROTEIN 1-RELATED PROTEIN"/>
    <property type="match status" value="1"/>
</dbReference>
<dbReference type="SUPFAM" id="SSF48464">
    <property type="entry name" value="ENTH/VHS domain"/>
    <property type="match status" value="1"/>
</dbReference>
<feature type="signal peptide" evidence="1">
    <location>
        <begin position="1"/>
        <end position="15"/>
    </location>
</feature>
<keyword evidence="1" id="KW-0732">Signal</keyword>
<dbReference type="Pfam" id="PF07651">
    <property type="entry name" value="ANTH"/>
    <property type="match status" value="1"/>
</dbReference>
<feature type="chain" id="PRO_5047222028" description="ENTH domain-containing protein" evidence="1">
    <location>
        <begin position="16"/>
        <end position="206"/>
    </location>
</feature>
<sequence>WNLCKVFLLVHLVLGSFPDSCQDIILGSHKEGGATTFWSYILNLPLSSNSMVSWKVCYLLHKMLREGHRNVVTDSHRHSRSIRDMGALWGNLHDRYGHIVALSAKYLHLKMEFHAKHKVIPCNLEVTDETLEREAGTDMTKVLDMTQELLEYLDAGLKMAETGKTKTDWTVCKKTNNCYIWNAVLCVPILLNALIPCAFRCIDSST</sequence>
<dbReference type="InterPro" id="IPR013809">
    <property type="entry name" value="ENTH"/>
</dbReference>
<dbReference type="EMBL" id="JAHRIM010080372">
    <property type="protein sequence ID" value="MEQ2274749.1"/>
    <property type="molecule type" value="Genomic_DNA"/>
</dbReference>
<reference evidence="3 4" key="1">
    <citation type="submission" date="2021-06" db="EMBL/GenBank/DDBJ databases">
        <authorList>
            <person name="Palmer J.M."/>
        </authorList>
    </citation>
    <scope>NUCLEOTIDE SEQUENCE [LARGE SCALE GENOMIC DNA]</scope>
    <source>
        <strain evidence="3 4">XR_2019</strain>
        <tissue evidence="3">Muscle</tissue>
    </source>
</reference>
<comment type="caution">
    <text evidence="3">The sequence shown here is derived from an EMBL/GenBank/DDBJ whole genome shotgun (WGS) entry which is preliminary data.</text>
</comment>
<feature type="domain" description="ENTH" evidence="2">
    <location>
        <begin position="10"/>
        <end position="121"/>
    </location>
</feature>
<keyword evidence="4" id="KW-1185">Reference proteome</keyword>
<name>A0ABV0X093_9TELE</name>
<accession>A0ABV0X093</accession>
<proteinExistence type="predicted"/>
<feature type="non-terminal residue" evidence="3">
    <location>
        <position position="1"/>
    </location>
</feature>
<protein>
    <recommendedName>
        <fullName evidence="2">ENTH domain-containing protein</fullName>
    </recommendedName>
</protein>